<name>A0A1D3JKN9_PLAMA</name>
<dbReference type="OMA" id="SAQYVYE"/>
<keyword evidence="11" id="KW-1185">Reference proteome</keyword>
<keyword evidence="7 9" id="KW-1133">Transmembrane helix</keyword>
<evidence type="ECO:0000256" key="9">
    <source>
        <dbReference type="SAM" id="Phobius"/>
    </source>
</evidence>
<comment type="function">
    <text evidence="1">Subunit of the oligosaccharyl transferase (OST) complex that catalyzes the initial transfer of a defined glycan (Glc(3)Man(9)GlcNAc(2) in eukaryotes) from the lipid carrier dolichol-pyrophosphate to an asparagine residue within an Asn-X-Ser/Thr consensus motif in nascent polypeptide chains, the first step in protein N-glycosylation. N-glycosylation occurs cotranslationally and the complex associates with the Sec61 complex at the channel-forming translocon complex that mediates protein translocation across the endoplasmic reticulum (ER). All subunits are required for a maximal enzyme activity.</text>
</comment>
<evidence type="ECO:0000256" key="6">
    <source>
        <dbReference type="ARBA" id="ARBA00022824"/>
    </source>
</evidence>
<feature type="transmembrane region" description="Helical" evidence="9">
    <location>
        <begin position="352"/>
        <end position="377"/>
    </location>
</feature>
<feature type="transmembrane region" description="Helical" evidence="9">
    <location>
        <begin position="389"/>
        <end position="406"/>
    </location>
</feature>
<comment type="subcellular location">
    <subcellularLocation>
        <location evidence="2">Endoplasmic reticulum membrane</location>
        <topology evidence="2">Multi-pass membrane protein</topology>
    </subcellularLocation>
</comment>
<evidence type="ECO:0000256" key="4">
    <source>
        <dbReference type="ARBA" id="ARBA00022692"/>
    </source>
</evidence>
<dbReference type="KEGG" id="pmal:PMUG01_02016100"/>
<dbReference type="VEuPathDB" id="PlasmoDB:PmUG01_02016100"/>
<evidence type="ECO:0000313" key="11">
    <source>
        <dbReference type="Proteomes" id="UP000219813"/>
    </source>
</evidence>
<dbReference type="RefSeq" id="XP_028860174.1">
    <property type="nucleotide sequence ID" value="XM_029008634.1"/>
</dbReference>
<evidence type="ECO:0000256" key="7">
    <source>
        <dbReference type="ARBA" id="ARBA00022989"/>
    </source>
</evidence>
<dbReference type="InterPro" id="IPR021149">
    <property type="entry name" value="OligosaccharylTrfase_OST3/OST6"/>
</dbReference>
<dbReference type="OrthoDB" id="372730at2759"/>
<feature type="transmembrane region" description="Helical" evidence="9">
    <location>
        <begin position="276"/>
        <end position="297"/>
    </location>
</feature>
<evidence type="ECO:0000313" key="10">
    <source>
        <dbReference type="EMBL" id="SBT87116.1"/>
    </source>
</evidence>
<keyword evidence="8 9" id="KW-0472">Membrane</keyword>
<dbReference type="GeneID" id="39866565"/>
<organism evidence="10 11">
    <name type="scientific">Plasmodium malariae</name>
    <dbReference type="NCBI Taxonomy" id="5858"/>
    <lineage>
        <taxon>Eukaryota</taxon>
        <taxon>Sar</taxon>
        <taxon>Alveolata</taxon>
        <taxon>Apicomplexa</taxon>
        <taxon>Aconoidasida</taxon>
        <taxon>Haemosporida</taxon>
        <taxon>Plasmodiidae</taxon>
        <taxon>Plasmodium</taxon>
        <taxon>Plasmodium (Plasmodium)</taxon>
    </lineage>
</organism>
<dbReference type="EMBL" id="LT594623">
    <property type="protein sequence ID" value="SBT87116.1"/>
    <property type="molecule type" value="Genomic_DNA"/>
</dbReference>
<dbReference type="GO" id="GO:0008250">
    <property type="term" value="C:oligosaccharyltransferase complex"/>
    <property type="evidence" value="ECO:0007669"/>
    <property type="project" value="TreeGrafter"/>
</dbReference>
<evidence type="ECO:0000256" key="2">
    <source>
        <dbReference type="ARBA" id="ARBA00004477"/>
    </source>
</evidence>
<evidence type="ECO:0000256" key="5">
    <source>
        <dbReference type="ARBA" id="ARBA00022729"/>
    </source>
</evidence>
<evidence type="ECO:0000256" key="1">
    <source>
        <dbReference type="ARBA" id="ARBA00002791"/>
    </source>
</evidence>
<keyword evidence="4 9" id="KW-0812">Transmembrane</keyword>
<evidence type="ECO:0000256" key="3">
    <source>
        <dbReference type="ARBA" id="ARBA00009561"/>
    </source>
</evidence>
<accession>A0A1D3JKN9</accession>
<evidence type="ECO:0000256" key="8">
    <source>
        <dbReference type="ARBA" id="ARBA00023136"/>
    </source>
</evidence>
<dbReference type="Pfam" id="PF04756">
    <property type="entry name" value="OST3_OST6"/>
    <property type="match status" value="1"/>
</dbReference>
<proteinExistence type="inferred from homology"/>
<feature type="transmembrane region" description="Helical" evidence="9">
    <location>
        <begin position="309"/>
        <end position="327"/>
    </location>
</feature>
<comment type="similarity">
    <text evidence="3">Belongs to the OST3/OST6 family.</text>
</comment>
<dbReference type="PANTHER" id="PTHR12692:SF0">
    <property type="entry name" value="GH11935P"/>
    <property type="match status" value="1"/>
</dbReference>
<sequence length="430" mass="51276">MFLHLRFLIGIWLLLVVLLFGVNCFTTCFRIDGEGKLAKLKKLINKKIIFHMNDKYRNANVNGRKYVSFVYIHELTLSDYIDYVLNKTEEYDCVLFLIDVESSNGVSKFDRNSLALLEMFDQVAKKIVLENLYLYNECEFSAIIKLQEENDEKGTNKLIRPVFFFYLNFNKANILPLKYVHTIYDLPEFVYVNSNTFHHADYYLKVRSKYMLENYIKQEKQLKDTRERGQRGEIEKGKENELKNKTIPDYFIDFIYAYNRDDTNITSDEYSKKMKMFVGTFIIVITFSLLYIFVLILEKYEILKFVCSYILYLLCLSGLFHCLINKSEAYNMNINLDSIFHKYVYRTTSSQYIYEGLVFSSLVALISFSFFTLIRCASSKNTTDKRKKNFFFFFLLLIICLSLSVIHEINMYKMYFSTYFFFPPLKFFRK</sequence>
<dbReference type="AlphaFoldDB" id="A0A1D3JKN9"/>
<protein>
    <submittedName>
        <fullName evidence="10">Uncharacterized protein</fullName>
    </submittedName>
</protein>
<keyword evidence="5" id="KW-0732">Signal</keyword>
<gene>
    <name evidence="10" type="primary">PmUG01_02016100</name>
    <name evidence="10" type="ORF">PMUG01_02016100</name>
</gene>
<reference evidence="10 11" key="1">
    <citation type="submission" date="2016-06" db="EMBL/GenBank/DDBJ databases">
        <authorList>
            <consortium name="Pathogen Informatics"/>
        </authorList>
    </citation>
    <scope>NUCLEOTIDE SEQUENCE [LARGE SCALE GENOMIC DNA]</scope>
</reference>
<dbReference type="PANTHER" id="PTHR12692">
    <property type="entry name" value="DOLICHYL-DIPHOSPHOOLIGOSACCHARIDE--PROTEIN GLYCOSYLTRANSFERASE-RELATED"/>
    <property type="match status" value="1"/>
</dbReference>
<dbReference type="GO" id="GO:0018279">
    <property type="term" value="P:protein N-linked glycosylation via asparagine"/>
    <property type="evidence" value="ECO:0007669"/>
    <property type="project" value="TreeGrafter"/>
</dbReference>
<keyword evidence="6" id="KW-0256">Endoplasmic reticulum</keyword>
<dbReference type="Proteomes" id="UP000219813">
    <property type="component" value="Chromosome 2"/>
</dbReference>